<accession>A0ABU1J1X5</accession>
<name>A0ABU1J1X5_9BACL</name>
<dbReference type="PANTHER" id="PTHR10272:SF0">
    <property type="entry name" value="PLATELET-ACTIVATING FACTOR ACETYLHYDROLASE"/>
    <property type="match status" value="1"/>
</dbReference>
<dbReference type="EMBL" id="JAVDQH010000014">
    <property type="protein sequence ID" value="MDR6245404.1"/>
    <property type="molecule type" value="Genomic_DNA"/>
</dbReference>
<dbReference type="Proteomes" id="UP001185028">
    <property type="component" value="Unassembled WGS sequence"/>
</dbReference>
<keyword evidence="2" id="KW-0442">Lipid degradation</keyword>
<sequence>MRLFELLLVLSTIVLFVCMVVFYPKRRKALLGAGSIIVLVILVLQWIVEGYRIQMLLLYGTTIILVMINGCRYFVKGVSFTIPRRLKQFFYLVIVLQFIVTAGLLYAFPVFRLPAPTGEFKVGTQTFHFVDMNRKEPFDPTGTSNRELIVQIWYPAQASQGAYRPWIADPAILPYIAQYYGLPKFTFQHLKYVSSYAYADVEVASAQQTYPLIIGNPGNGSSRFFHTVQAQELASHGYIVAVIDHTDNTIATQLPDGSIITNRSDELFSPSHDYKTESEQRDKLGQILTDDVTFVLDQLQLLQSGQVTSSLKGRLDLQHVGIFGHSIGGATAYDAAYDPRITAGIDLDGGLYRLHDREALRKPFLFINSASNEQEIQRVIDHHVYTDIELEQKGSTREWEDGMMNDKQLELERMQQAVAAGGGVIAIANTEHLNFTDVQLVSPGFKLIGATGKMTPDRANEITNAYMVDFFDHYLKNQPSILLEKSNRRFSEVKFINVSR</sequence>
<dbReference type="SUPFAM" id="SSF53474">
    <property type="entry name" value="alpha/beta-Hydrolases"/>
    <property type="match status" value="1"/>
</dbReference>
<evidence type="ECO:0000313" key="6">
    <source>
        <dbReference type="Proteomes" id="UP001185028"/>
    </source>
</evidence>
<keyword evidence="3" id="KW-0443">Lipid metabolism</keyword>
<reference evidence="5 6" key="1">
    <citation type="submission" date="2023-07" db="EMBL/GenBank/DDBJ databases">
        <title>Genomic Encyclopedia of Type Strains, Phase IV (KMG-IV): sequencing the most valuable type-strain genomes for metagenomic binning, comparative biology and taxonomic classification.</title>
        <authorList>
            <person name="Goeker M."/>
        </authorList>
    </citation>
    <scope>NUCLEOTIDE SEQUENCE [LARGE SCALE GENOMIC DNA]</scope>
    <source>
        <strain evidence="5 6">DSM 22170</strain>
    </source>
</reference>
<feature type="transmembrane region" description="Helical" evidence="4">
    <location>
        <begin position="30"/>
        <end position="48"/>
    </location>
</feature>
<evidence type="ECO:0000256" key="4">
    <source>
        <dbReference type="SAM" id="Phobius"/>
    </source>
</evidence>
<evidence type="ECO:0000256" key="1">
    <source>
        <dbReference type="ARBA" id="ARBA00022801"/>
    </source>
</evidence>
<feature type="transmembrane region" description="Helical" evidence="4">
    <location>
        <begin position="54"/>
        <end position="75"/>
    </location>
</feature>
<keyword evidence="4" id="KW-0472">Membrane</keyword>
<keyword evidence="1 5" id="KW-0378">Hydrolase</keyword>
<evidence type="ECO:0000256" key="2">
    <source>
        <dbReference type="ARBA" id="ARBA00022963"/>
    </source>
</evidence>
<dbReference type="GO" id="GO:0016787">
    <property type="term" value="F:hydrolase activity"/>
    <property type="evidence" value="ECO:0007669"/>
    <property type="project" value="UniProtKB-KW"/>
</dbReference>
<dbReference type="RefSeq" id="WP_188777522.1">
    <property type="nucleotide sequence ID" value="NZ_BMMB01000010.1"/>
</dbReference>
<feature type="transmembrane region" description="Helical" evidence="4">
    <location>
        <begin position="89"/>
        <end position="108"/>
    </location>
</feature>
<gene>
    <name evidence="5" type="ORF">JOC58_003317</name>
</gene>
<proteinExistence type="predicted"/>
<dbReference type="InterPro" id="IPR029058">
    <property type="entry name" value="AB_hydrolase_fold"/>
</dbReference>
<dbReference type="PANTHER" id="PTHR10272">
    <property type="entry name" value="PLATELET-ACTIVATING FACTOR ACETYLHYDROLASE"/>
    <property type="match status" value="1"/>
</dbReference>
<keyword evidence="4" id="KW-0812">Transmembrane</keyword>
<dbReference type="Pfam" id="PF03403">
    <property type="entry name" value="PAF-AH_p_II"/>
    <property type="match status" value="1"/>
</dbReference>
<keyword evidence="6" id="KW-1185">Reference proteome</keyword>
<dbReference type="Gene3D" id="3.40.50.1820">
    <property type="entry name" value="alpha/beta hydrolase"/>
    <property type="match status" value="1"/>
</dbReference>
<feature type="transmembrane region" description="Helical" evidence="4">
    <location>
        <begin position="6"/>
        <end position="23"/>
    </location>
</feature>
<comment type="caution">
    <text evidence="5">The sequence shown here is derived from an EMBL/GenBank/DDBJ whole genome shotgun (WGS) entry which is preliminary data.</text>
</comment>
<keyword evidence="4" id="KW-1133">Transmembrane helix</keyword>
<evidence type="ECO:0000313" key="5">
    <source>
        <dbReference type="EMBL" id="MDR6245404.1"/>
    </source>
</evidence>
<organism evidence="5 6">
    <name type="scientific">Paenibacillus hunanensis</name>
    <dbReference type="NCBI Taxonomy" id="539262"/>
    <lineage>
        <taxon>Bacteria</taxon>
        <taxon>Bacillati</taxon>
        <taxon>Bacillota</taxon>
        <taxon>Bacilli</taxon>
        <taxon>Bacillales</taxon>
        <taxon>Paenibacillaceae</taxon>
        <taxon>Paenibacillus</taxon>
    </lineage>
</organism>
<protein>
    <submittedName>
        <fullName evidence="5">Dienelactone hydrolase</fullName>
    </submittedName>
</protein>
<evidence type="ECO:0000256" key="3">
    <source>
        <dbReference type="ARBA" id="ARBA00023098"/>
    </source>
</evidence>